<proteinExistence type="predicted"/>
<evidence type="ECO:0000256" key="1">
    <source>
        <dbReference type="ARBA" id="ARBA00023002"/>
    </source>
</evidence>
<dbReference type="EMBL" id="KQ459386">
    <property type="protein sequence ID" value="KPJ01162.1"/>
    <property type="molecule type" value="Genomic_DNA"/>
</dbReference>
<dbReference type="Pfam" id="PF13561">
    <property type="entry name" value="adh_short_C2"/>
    <property type="match status" value="1"/>
</dbReference>
<evidence type="ECO:0000313" key="2">
    <source>
        <dbReference type="EMBL" id="KPJ01162.1"/>
    </source>
</evidence>
<dbReference type="STRING" id="66420.A0A194Q6J7"/>
<dbReference type="SUPFAM" id="SSF51735">
    <property type="entry name" value="NAD(P)-binding Rossmann-fold domains"/>
    <property type="match status" value="1"/>
</dbReference>
<dbReference type="PANTHER" id="PTHR43975">
    <property type="entry name" value="ZGC:101858"/>
    <property type="match status" value="1"/>
</dbReference>
<dbReference type="Proteomes" id="UP000053268">
    <property type="component" value="Unassembled WGS sequence"/>
</dbReference>
<keyword evidence="1" id="KW-0560">Oxidoreductase</keyword>
<dbReference type="GO" id="GO:0016491">
    <property type="term" value="F:oxidoreductase activity"/>
    <property type="evidence" value="ECO:0007669"/>
    <property type="project" value="UniProtKB-KW"/>
</dbReference>
<dbReference type="InterPro" id="IPR020904">
    <property type="entry name" value="Sc_DH/Rdtase_CS"/>
</dbReference>
<dbReference type="InterPro" id="IPR036291">
    <property type="entry name" value="NAD(P)-bd_dom_sf"/>
</dbReference>
<protein>
    <submittedName>
        <fullName evidence="2">3-oxoacyl-[acyl-carrier-protein] reductase FabG</fullName>
    </submittedName>
</protein>
<dbReference type="Gene3D" id="3.40.50.720">
    <property type="entry name" value="NAD(P)-binding Rossmann-like Domain"/>
    <property type="match status" value="1"/>
</dbReference>
<evidence type="ECO:0000313" key="3">
    <source>
        <dbReference type="Proteomes" id="UP000053268"/>
    </source>
</evidence>
<organism evidence="2 3">
    <name type="scientific">Papilio xuthus</name>
    <name type="common">Asian swallowtail butterfly</name>
    <dbReference type="NCBI Taxonomy" id="66420"/>
    <lineage>
        <taxon>Eukaryota</taxon>
        <taxon>Metazoa</taxon>
        <taxon>Ecdysozoa</taxon>
        <taxon>Arthropoda</taxon>
        <taxon>Hexapoda</taxon>
        <taxon>Insecta</taxon>
        <taxon>Pterygota</taxon>
        <taxon>Neoptera</taxon>
        <taxon>Endopterygota</taxon>
        <taxon>Lepidoptera</taxon>
        <taxon>Glossata</taxon>
        <taxon>Ditrysia</taxon>
        <taxon>Papilionoidea</taxon>
        <taxon>Papilionidae</taxon>
        <taxon>Papilioninae</taxon>
        <taxon>Papilio</taxon>
    </lineage>
</organism>
<gene>
    <name evidence="2" type="ORF">RR46_03033</name>
</gene>
<dbReference type="InterPro" id="IPR002347">
    <property type="entry name" value="SDR_fam"/>
</dbReference>
<keyword evidence="3" id="KW-1185">Reference proteome</keyword>
<dbReference type="PANTHER" id="PTHR43975:SF2">
    <property type="entry name" value="EG:BACR7A4.14 PROTEIN-RELATED"/>
    <property type="match status" value="1"/>
</dbReference>
<reference evidence="2 3" key="1">
    <citation type="journal article" date="2015" name="Nat. Commun.">
        <title>Outbred genome sequencing and CRISPR/Cas9 gene editing in butterflies.</title>
        <authorList>
            <person name="Li X."/>
            <person name="Fan D."/>
            <person name="Zhang W."/>
            <person name="Liu G."/>
            <person name="Zhang L."/>
            <person name="Zhao L."/>
            <person name="Fang X."/>
            <person name="Chen L."/>
            <person name="Dong Y."/>
            <person name="Chen Y."/>
            <person name="Ding Y."/>
            <person name="Zhao R."/>
            <person name="Feng M."/>
            <person name="Zhu Y."/>
            <person name="Feng Y."/>
            <person name="Jiang X."/>
            <person name="Zhu D."/>
            <person name="Xiang H."/>
            <person name="Feng X."/>
            <person name="Li S."/>
            <person name="Wang J."/>
            <person name="Zhang G."/>
            <person name="Kronforst M.R."/>
            <person name="Wang W."/>
        </authorList>
    </citation>
    <scope>NUCLEOTIDE SEQUENCE [LARGE SCALE GENOMIC DNA]</scope>
    <source>
        <strain evidence="2">Ya'a_city_454_Px</strain>
        <tissue evidence="2">Whole body</tissue>
    </source>
</reference>
<dbReference type="PRINTS" id="PR00080">
    <property type="entry name" value="SDRFAMILY"/>
</dbReference>
<sequence>MNFNNKVVLVTGAGSGIGAAIAKGFSENSAKLSLIDINEENLDKTVEACKAKKVEVIKIIADLTKDEDVKRTIDSTVRKFDRIDIVVNCAGICGSGSILDPNLLQKFDETIAINLRTAIVVTNNVAPHLIESKGNLINISSICATLTTKYMVPYNVAKAGLTHFTKSAALELADYGVRINCISPGYVKTPFMLNSGISDNYIDAALKACAHIVPLKRVLEPEEIAAMALFLASDKASGITGADYAVDGGLLLTGLNALSEHKFY</sequence>
<dbReference type="FunFam" id="3.40.50.720:FF:000084">
    <property type="entry name" value="Short-chain dehydrogenase reductase"/>
    <property type="match status" value="1"/>
</dbReference>
<dbReference type="PROSITE" id="PS00061">
    <property type="entry name" value="ADH_SHORT"/>
    <property type="match status" value="1"/>
</dbReference>
<dbReference type="AlphaFoldDB" id="A0A194Q6J7"/>
<accession>A0A194Q6J7</accession>
<name>A0A194Q6J7_PAPXU</name>
<dbReference type="PRINTS" id="PR00081">
    <property type="entry name" value="GDHRDH"/>
</dbReference>